<evidence type="ECO:0000313" key="3">
    <source>
        <dbReference type="EMBL" id="KON85513.1"/>
    </source>
</evidence>
<dbReference type="RefSeq" id="WP_053432907.1">
    <property type="nucleotide sequence ID" value="NZ_LGUF01000007.1"/>
</dbReference>
<feature type="domain" description="YdbS-like PH" evidence="2">
    <location>
        <begin position="77"/>
        <end position="153"/>
    </location>
</feature>
<proteinExistence type="predicted"/>
<keyword evidence="4" id="KW-1185">Reference proteome</keyword>
<evidence type="ECO:0000259" key="2">
    <source>
        <dbReference type="Pfam" id="PF03703"/>
    </source>
</evidence>
<dbReference type="OrthoDB" id="2437193at2"/>
<evidence type="ECO:0000313" key="4">
    <source>
        <dbReference type="Proteomes" id="UP000037109"/>
    </source>
</evidence>
<feature type="transmembrane region" description="Helical" evidence="1">
    <location>
        <begin position="53"/>
        <end position="71"/>
    </location>
</feature>
<dbReference type="PATRIC" id="fig|1459.3.peg.155"/>
<dbReference type="Proteomes" id="UP000037109">
    <property type="component" value="Unassembled WGS sequence"/>
</dbReference>
<name>A0A0M0G6X3_SPOGL</name>
<gene>
    <name evidence="3" type="ORF">AF332_00590</name>
</gene>
<dbReference type="Pfam" id="PF03703">
    <property type="entry name" value="bPH_2"/>
    <property type="match status" value="1"/>
</dbReference>
<evidence type="ECO:0000256" key="1">
    <source>
        <dbReference type="SAM" id="Phobius"/>
    </source>
</evidence>
<keyword evidence="1" id="KW-0812">Transmembrane</keyword>
<comment type="caution">
    <text evidence="3">The sequence shown here is derived from an EMBL/GenBank/DDBJ whole genome shotgun (WGS) entry which is preliminary data.</text>
</comment>
<dbReference type="STRING" id="1459.AF332_00590"/>
<sequence>MYLNIKEPNNRISRHAIRVWIISEAIQNVIGFAVLGVLFYLDNQFSWKEWIGWLLIILLAVSIPAAIWSFISPYIQYKSWRYDVDEEYVQMKSGVWQEKHLLIPMTKIQSVETVQGPIMRKYGLYSVSMGTMGSSHVIPALPKDEAVSLRNQIAKYAKVREEDE</sequence>
<feature type="transmembrane region" description="Helical" evidence="1">
    <location>
        <begin position="21"/>
        <end position="41"/>
    </location>
</feature>
<accession>A0A0M0G6X3</accession>
<dbReference type="AlphaFoldDB" id="A0A0M0G6X3"/>
<keyword evidence="1" id="KW-0472">Membrane</keyword>
<reference evidence="4" key="1">
    <citation type="submission" date="2015-07" db="EMBL/GenBank/DDBJ databases">
        <title>Fjat-10036 dsm4.</title>
        <authorList>
            <person name="Liu B."/>
            <person name="Wang J."/>
            <person name="Zhu Y."/>
            <person name="Liu G."/>
            <person name="Chen Q."/>
            <person name="Chen Z."/>
            <person name="Lan J."/>
            <person name="Che J."/>
            <person name="Ge C."/>
            <person name="Shi H."/>
            <person name="Pan Z."/>
            <person name="Liu X."/>
        </authorList>
    </citation>
    <scope>NUCLEOTIDE SEQUENCE [LARGE SCALE GENOMIC DNA]</scope>
    <source>
        <strain evidence="4">DSM 4</strain>
    </source>
</reference>
<dbReference type="InterPro" id="IPR005182">
    <property type="entry name" value="YdbS-like_PH"/>
</dbReference>
<keyword evidence="1" id="KW-1133">Transmembrane helix</keyword>
<dbReference type="PANTHER" id="PTHR34473">
    <property type="entry name" value="UPF0699 TRANSMEMBRANE PROTEIN YDBS"/>
    <property type="match status" value="1"/>
</dbReference>
<protein>
    <submittedName>
        <fullName evidence="3">Bacterial membrane flanked domain protein</fullName>
    </submittedName>
</protein>
<organism evidence="3 4">
    <name type="scientific">Sporosarcina globispora</name>
    <name type="common">Bacillus globisporus</name>
    <dbReference type="NCBI Taxonomy" id="1459"/>
    <lineage>
        <taxon>Bacteria</taxon>
        <taxon>Bacillati</taxon>
        <taxon>Bacillota</taxon>
        <taxon>Bacilli</taxon>
        <taxon>Bacillales</taxon>
        <taxon>Caryophanaceae</taxon>
        <taxon>Sporosarcina</taxon>
    </lineage>
</organism>
<dbReference type="EMBL" id="LGUF01000007">
    <property type="protein sequence ID" value="KON85513.1"/>
    <property type="molecule type" value="Genomic_DNA"/>
</dbReference>
<dbReference type="PANTHER" id="PTHR34473:SF2">
    <property type="entry name" value="UPF0699 TRANSMEMBRANE PROTEIN YDBT"/>
    <property type="match status" value="1"/>
</dbReference>